<dbReference type="EMBL" id="LFIW01002504">
    <property type="protein sequence ID" value="KZL68605.1"/>
    <property type="molecule type" value="Genomic_DNA"/>
</dbReference>
<evidence type="ECO:0000256" key="3">
    <source>
        <dbReference type="ARBA" id="ARBA00022692"/>
    </source>
</evidence>
<evidence type="ECO:0000256" key="6">
    <source>
        <dbReference type="SAM" id="MobiDB-lite"/>
    </source>
</evidence>
<feature type="transmembrane region" description="Helical" evidence="7">
    <location>
        <begin position="226"/>
        <end position="244"/>
    </location>
</feature>
<comment type="subcellular location">
    <subcellularLocation>
        <location evidence="1">Membrane</location>
        <topology evidence="1">Multi-pass membrane protein</topology>
    </subcellularLocation>
</comment>
<organism evidence="8 9">
    <name type="scientific">Colletotrichum incanum</name>
    <name type="common">Soybean anthracnose fungus</name>
    <dbReference type="NCBI Taxonomy" id="1573173"/>
    <lineage>
        <taxon>Eukaryota</taxon>
        <taxon>Fungi</taxon>
        <taxon>Dikarya</taxon>
        <taxon>Ascomycota</taxon>
        <taxon>Pezizomycotina</taxon>
        <taxon>Sordariomycetes</taxon>
        <taxon>Hypocreomycetidae</taxon>
        <taxon>Glomerellales</taxon>
        <taxon>Glomerellaceae</taxon>
        <taxon>Colletotrichum</taxon>
        <taxon>Colletotrichum spaethianum species complex</taxon>
    </lineage>
</organism>
<dbReference type="STRING" id="1573173.A0A166R0W6"/>
<evidence type="ECO:0000313" key="8">
    <source>
        <dbReference type="EMBL" id="KZL68605.1"/>
    </source>
</evidence>
<dbReference type="PANTHER" id="PTHR43791:SF13">
    <property type="entry name" value="MAJOR FACILITATOR SUPERFAMILY (MFS) PROFILE DOMAIN-CONTAINING PROTEIN"/>
    <property type="match status" value="1"/>
</dbReference>
<feature type="transmembrane region" description="Helical" evidence="7">
    <location>
        <begin position="196"/>
        <end position="214"/>
    </location>
</feature>
<dbReference type="AlphaFoldDB" id="A0A166R0W6"/>
<feature type="transmembrane region" description="Helical" evidence="7">
    <location>
        <begin position="64"/>
        <end position="85"/>
    </location>
</feature>
<evidence type="ECO:0000256" key="5">
    <source>
        <dbReference type="ARBA" id="ARBA00023136"/>
    </source>
</evidence>
<feature type="transmembrane region" description="Helical" evidence="7">
    <location>
        <begin position="91"/>
        <end position="111"/>
    </location>
</feature>
<sequence>MIAWGAATICTPALKNGAGFAALRFVTGLAEAPFFPGITLMTSSWYNKHENPTRMAIWHAGNTISNIISGFLAAGILTTMGGVAGLYSWQWFFLIEGIATFLVAFAAFALLPDWPHNTRFLTPAEREMAQYRILCSNGGIEEVVGGTWDGLKDAVRDPFTWIFCLMHFALVTAQAFKDFLPSIVNTFDFGELTTYLIQAPPYAFAFAFACAVAWSSGRHQESFWHIVLPIIGSAIGCAVLISTMNVGARYFGLFLLISGTYNGLNLQLSWETTVVPAPRKLIASQKLEFFDCEWNSRGFKTDDPMLRQQSNTTGMGGKTARESKNSDVTTKISIAEGISWASKRQTTERRTWLTREEEVLKFILFLDEFVVSIALWYHRDSIYVREPSDTIIPSRTARYEQQTIYIAKDMDQRMLTSLQRTAAEALSFDPSLLPANISLTVTNIWPKKEWRPQRNKFALTGTRHFSCTIVYTVEFDGVQIGEVFLICQWHASALKPLRYALITSQNTADIVKRIQDHENGDGQGQLLEASNMMEQFIVEGFQVVKVWHDELCFSPFVKRSSETDESTNKLLFFKMASLEYLIHPMPLRLSVPRSIGDEEEPGHRLERAPQFGGDCGMLVVQQPSAADIKEAERENTD</sequence>
<comment type="caution">
    <text evidence="8">The sequence shown here is derived from an EMBL/GenBank/DDBJ whole genome shotgun (WGS) entry which is preliminary data.</text>
</comment>
<evidence type="ECO:0000256" key="4">
    <source>
        <dbReference type="ARBA" id="ARBA00022989"/>
    </source>
</evidence>
<feature type="transmembrane region" description="Helical" evidence="7">
    <location>
        <begin position="159"/>
        <end position="176"/>
    </location>
</feature>
<keyword evidence="4 7" id="KW-1133">Transmembrane helix</keyword>
<dbReference type="GO" id="GO:0016020">
    <property type="term" value="C:membrane"/>
    <property type="evidence" value="ECO:0007669"/>
    <property type="project" value="UniProtKB-SubCell"/>
</dbReference>
<gene>
    <name evidence="8" type="ORF">CI238_00145</name>
</gene>
<dbReference type="Gene3D" id="1.20.1250.20">
    <property type="entry name" value="MFS general substrate transporter like domains"/>
    <property type="match status" value="1"/>
</dbReference>
<keyword evidence="2" id="KW-0813">Transport</keyword>
<name>A0A166R0W6_COLIC</name>
<dbReference type="PANTHER" id="PTHR43791">
    <property type="entry name" value="PERMEASE-RELATED"/>
    <property type="match status" value="1"/>
</dbReference>
<dbReference type="InterPro" id="IPR036259">
    <property type="entry name" value="MFS_trans_sf"/>
</dbReference>
<dbReference type="SUPFAM" id="SSF103473">
    <property type="entry name" value="MFS general substrate transporter"/>
    <property type="match status" value="1"/>
</dbReference>
<evidence type="ECO:0000256" key="7">
    <source>
        <dbReference type="SAM" id="Phobius"/>
    </source>
</evidence>
<keyword evidence="3 7" id="KW-0812">Transmembrane</keyword>
<keyword evidence="9" id="KW-1185">Reference proteome</keyword>
<evidence type="ECO:0000256" key="1">
    <source>
        <dbReference type="ARBA" id="ARBA00004141"/>
    </source>
</evidence>
<keyword evidence="5 7" id="KW-0472">Membrane</keyword>
<protein>
    <submittedName>
        <fullName evidence="8">Major facilitator superfamily transporter</fullName>
    </submittedName>
</protein>
<dbReference type="GO" id="GO:0022857">
    <property type="term" value="F:transmembrane transporter activity"/>
    <property type="evidence" value="ECO:0007669"/>
    <property type="project" value="InterPro"/>
</dbReference>
<reference evidence="8 9" key="1">
    <citation type="submission" date="2015-06" db="EMBL/GenBank/DDBJ databases">
        <title>Survival trade-offs in plant roots during colonization by closely related pathogenic and mutualistic fungi.</title>
        <authorList>
            <person name="Hacquard S."/>
            <person name="Kracher B."/>
            <person name="Hiruma K."/>
            <person name="Weinman A."/>
            <person name="Muench P."/>
            <person name="Garrido Oter R."/>
            <person name="Ver Loren van Themaat E."/>
            <person name="Dallerey J.-F."/>
            <person name="Damm U."/>
            <person name="Henrissat B."/>
            <person name="Lespinet O."/>
            <person name="Thon M."/>
            <person name="Kemen E."/>
            <person name="McHardy A.C."/>
            <person name="Schulze-Lefert P."/>
            <person name="O'Connell R.J."/>
        </authorList>
    </citation>
    <scope>NUCLEOTIDE SEQUENCE [LARGE SCALE GENOMIC DNA]</scope>
    <source>
        <strain evidence="8 9">MAFF 238704</strain>
    </source>
</reference>
<evidence type="ECO:0000313" key="9">
    <source>
        <dbReference type="Proteomes" id="UP000076584"/>
    </source>
</evidence>
<proteinExistence type="predicted"/>
<dbReference type="Pfam" id="PF07690">
    <property type="entry name" value="MFS_1"/>
    <property type="match status" value="1"/>
</dbReference>
<dbReference type="InterPro" id="IPR011701">
    <property type="entry name" value="MFS"/>
</dbReference>
<feature type="region of interest" description="Disordered" evidence="6">
    <location>
        <begin position="303"/>
        <end position="327"/>
    </location>
</feature>
<accession>A0A166R0W6</accession>
<dbReference type="Proteomes" id="UP000076584">
    <property type="component" value="Unassembled WGS sequence"/>
</dbReference>
<evidence type="ECO:0000256" key="2">
    <source>
        <dbReference type="ARBA" id="ARBA00022448"/>
    </source>
</evidence>